<reference evidence="14 15" key="1">
    <citation type="submission" date="2024-09" db="EMBL/GenBank/DDBJ databases">
        <authorList>
            <person name="Sun Q."/>
            <person name="Mori K."/>
        </authorList>
    </citation>
    <scope>NUCLEOTIDE SEQUENCE [LARGE SCALE GENOMIC DNA]</scope>
    <source>
        <strain evidence="14 15">KCTC 22789</strain>
    </source>
</reference>
<dbReference type="EMBL" id="JBHLWE010000042">
    <property type="protein sequence ID" value="MFC0341958.1"/>
    <property type="molecule type" value="Genomic_DNA"/>
</dbReference>
<sequence>MNNLSDFARLRRPETIVDRLLKLVAVRVELPPSYHALACDRKAALEAYIERAGSVLEHLVVLFYVQGSMAIGATIRARHREDGYDIDIVVELRLPHSTPPNVVLDMLFQAVKGEPGSRYYDCTVRQTRCVTVEYADGMHVDLTPSILVEPAAPRRSVIPHAKPEEPRHRDRMVRMNAFGFAEEFNERNPPDWVFAEDYAEIRKRMDPGSITIAAAEAEPVPAHSSEVGGKSTTVVALQLMKRNRLLCYRLRDGVRMPPSVMISSIVLEAARPGRTLTEALTESVDHLRRRLQAAQDAGVLIDVRNPRDPEDRFTDRWPATLQDQHLYIRDLERLARRLDDLQRAQSMKERSDILVELFGEAPARDAVAEIVREVAPHEPSTTRPASPAPAALAAPVLQAPRIAPAQPVRAPRNTNFGGTWTWPED</sequence>
<gene>
    <name evidence="14" type="ORF">ACFFII_14400</name>
</gene>
<keyword evidence="1" id="KW-0808">Transferase</keyword>
<feature type="domain" description="Cyclic GMP-AMP synthase DncV-like nucleotidyltransferase" evidence="13">
    <location>
        <begin position="63"/>
        <end position="142"/>
    </location>
</feature>
<evidence type="ECO:0000313" key="15">
    <source>
        <dbReference type="Proteomes" id="UP001589799"/>
    </source>
</evidence>
<comment type="caution">
    <text evidence="14">The sequence shown here is derived from an EMBL/GenBank/DDBJ whole genome shotgun (WGS) entry which is preliminary data.</text>
</comment>
<dbReference type="RefSeq" id="WP_377699566.1">
    <property type="nucleotide sequence ID" value="NZ_JBHLWE010000042.1"/>
</dbReference>
<dbReference type="Pfam" id="PF21654">
    <property type="entry name" value="DncV-like_NTFase"/>
    <property type="match status" value="1"/>
</dbReference>
<dbReference type="CDD" id="cd05400">
    <property type="entry name" value="NT_2-5OAS_ClassI-CCAase"/>
    <property type="match status" value="1"/>
</dbReference>
<keyword evidence="15" id="KW-1185">Reference proteome</keyword>
<evidence type="ECO:0000256" key="5">
    <source>
        <dbReference type="ARBA" id="ARBA00022840"/>
    </source>
</evidence>
<evidence type="ECO:0000259" key="13">
    <source>
        <dbReference type="Pfam" id="PF21654"/>
    </source>
</evidence>
<keyword evidence="6" id="KW-0460">Magnesium</keyword>
<evidence type="ECO:0000256" key="3">
    <source>
        <dbReference type="ARBA" id="ARBA00022723"/>
    </source>
</evidence>
<evidence type="ECO:0000313" key="14">
    <source>
        <dbReference type="EMBL" id="MFC0341958.1"/>
    </source>
</evidence>
<keyword evidence="2" id="KW-0548">Nucleotidyltransferase</keyword>
<evidence type="ECO:0000256" key="6">
    <source>
        <dbReference type="ARBA" id="ARBA00022842"/>
    </source>
</evidence>
<evidence type="ECO:0000256" key="12">
    <source>
        <dbReference type="SAM" id="MobiDB-lite"/>
    </source>
</evidence>
<evidence type="ECO:0000256" key="4">
    <source>
        <dbReference type="ARBA" id="ARBA00022741"/>
    </source>
</evidence>
<keyword evidence="7" id="KW-0546">Nucleotide metabolism</keyword>
<evidence type="ECO:0000256" key="7">
    <source>
        <dbReference type="ARBA" id="ARBA00023080"/>
    </source>
</evidence>
<feature type="region of interest" description="Disordered" evidence="12">
    <location>
        <begin position="403"/>
        <end position="425"/>
    </location>
</feature>
<dbReference type="InterPro" id="IPR006116">
    <property type="entry name" value="NT_2-5OAS_ClassI-CCAase"/>
</dbReference>
<evidence type="ECO:0000256" key="8">
    <source>
        <dbReference type="ARBA" id="ARBA00023118"/>
    </source>
</evidence>
<keyword evidence="8" id="KW-0051">Antiviral defense</keyword>
<protein>
    <recommendedName>
        <fullName evidence="9">Cyclic GMP-AMP synthase</fullName>
    </recommendedName>
</protein>
<proteinExistence type="predicted"/>
<accession>A0ABV6I6V2</accession>
<evidence type="ECO:0000256" key="11">
    <source>
        <dbReference type="SAM" id="Coils"/>
    </source>
</evidence>
<evidence type="ECO:0000256" key="1">
    <source>
        <dbReference type="ARBA" id="ARBA00022679"/>
    </source>
</evidence>
<keyword evidence="4" id="KW-0547">Nucleotide-binding</keyword>
<organism evidence="14 15">
    <name type="scientific">Paracoccus niistensis</name>
    <dbReference type="NCBI Taxonomy" id="632935"/>
    <lineage>
        <taxon>Bacteria</taxon>
        <taxon>Pseudomonadati</taxon>
        <taxon>Pseudomonadota</taxon>
        <taxon>Alphaproteobacteria</taxon>
        <taxon>Rhodobacterales</taxon>
        <taxon>Paracoccaceae</taxon>
        <taxon>Paracoccus</taxon>
    </lineage>
</organism>
<feature type="coiled-coil region" evidence="11">
    <location>
        <begin position="324"/>
        <end position="351"/>
    </location>
</feature>
<evidence type="ECO:0000256" key="10">
    <source>
        <dbReference type="ARBA" id="ARBA00048304"/>
    </source>
</evidence>
<dbReference type="Proteomes" id="UP001589799">
    <property type="component" value="Unassembled WGS sequence"/>
</dbReference>
<keyword evidence="11" id="KW-0175">Coiled coil</keyword>
<dbReference type="InterPro" id="IPR048445">
    <property type="entry name" value="DncV-like_NTFase"/>
</dbReference>
<keyword evidence="3" id="KW-0479">Metal-binding</keyword>
<keyword evidence="5" id="KW-0067">ATP-binding</keyword>
<name>A0ABV6I6V2_9RHOB</name>
<comment type="catalytic activity">
    <reaction evidence="10">
        <text>GTP + ATP = 3',3'-cGAMP + 2 diphosphate</text>
        <dbReference type="Rhea" id="RHEA:35647"/>
        <dbReference type="ChEBI" id="CHEBI:30616"/>
        <dbReference type="ChEBI" id="CHEBI:33019"/>
        <dbReference type="ChEBI" id="CHEBI:37565"/>
        <dbReference type="ChEBI" id="CHEBI:71501"/>
    </reaction>
    <physiologicalReaction direction="left-to-right" evidence="10">
        <dbReference type="Rhea" id="RHEA:35648"/>
    </physiologicalReaction>
</comment>
<evidence type="ECO:0000256" key="9">
    <source>
        <dbReference type="ARBA" id="ARBA00044145"/>
    </source>
</evidence>
<evidence type="ECO:0000256" key="2">
    <source>
        <dbReference type="ARBA" id="ARBA00022695"/>
    </source>
</evidence>